<name>X0UAT2_9ZZZZ</name>
<sequence>VEKGSIPDDLLKEISRDLVTREEVLEHYNSYHDKIE</sequence>
<dbReference type="AlphaFoldDB" id="X0UAT2"/>
<dbReference type="EMBL" id="BARS01001111">
    <property type="protein sequence ID" value="GAF85600.1"/>
    <property type="molecule type" value="Genomic_DNA"/>
</dbReference>
<feature type="non-terminal residue" evidence="1">
    <location>
        <position position="1"/>
    </location>
</feature>
<evidence type="ECO:0000313" key="1">
    <source>
        <dbReference type="EMBL" id="GAF85600.1"/>
    </source>
</evidence>
<proteinExistence type="predicted"/>
<protein>
    <submittedName>
        <fullName evidence="1">Uncharacterized protein</fullName>
    </submittedName>
</protein>
<accession>X0UAT2</accession>
<reference evidence="1" key="1">
    <citation type="journal article" date="2014" name="Front. Microbiol.">
        <title>High frequency of phylogenetically diverse reductive dehalogenase-homologous genes in deep subseafloor sedimentary metagenomes.</title>
        <authorList>
            <person name="Kawai M."/>
            <person name="Futagami T."/>
            <person name="Toyoda A."/>
            <person name="Takaki Y."/>
            <person name="Nishi S."/>
            <person name="Hori S."/>
            <person name="Arai W."/>
            <person name="Tsubouchi T."/>
            <person name="Morono Y."/>
            <person name="Uchiyama I."/>
            <person name="Ito T."/>
            <person name="Fujiyama A."/>
            <person name="Inagaki F."/>
            <person name="Takami H."/>
        </authorList>
    </citation>
    <scope>NUCLEOTIDE SEQUENCE</scope>
    <source>
        <strain evidence="1">Expedition CK06-06</strain>
    </source>
</reference>
<organism evidence="1">
    <name type="scientific">marine sediment metagenome</name>
    <dbReference type="NCBI Taxonomy" id="412755"/>
    <lineage>
        <taxon>unclassified sequences</taxon>
        <taxon>metagenomes</taxon>
        <taxon>ecological metagenomes</taxon>
    </lineage>
</organism>
<comment type="caution">
    <text evidence="1">The sequence shown here is derived from an EMBL/GenBank/DDBJ whole genome shotgun (WGS) entry which is preliminary data.</text>
</comment>
<gene>
    <name evidence="1" type="ORF">S01H1_02331</name>
</gene>